<feature type="region of interest" description="Disordered" evidence="1">
    <location>
        <begin position="245"/>
        <end position="291"/>
    </location>
</feature>
<gene>
    <name evidence="3" type="ORF">BCF38_11660</name>
    <name evidence="4" type="ORF">SAMN05421539_11660</name>
</gene>
<evidence type="ECO:0000313" key="5">
    <source>
        <dbReference type="Proteomes" id="UP000245839"/>
    </source>
</evidence>
<dbReference type="Proteomes" id="UP000251571">
    <property type="component" value="Unassembled WGS sequence"/>
</dbReference>
<reference evidence="6" key="1">
    <citation type="submission" date="2016-10" db="EMBL/GenBank/DDBJ databases">
        <authorList>
            <person name="Varghese N."/>
            <person name="Submissions S."/>
        </authorList>
    </citation>
    <scope>NUCLEOTIDE SEQUENCE [LARGE SCALE GENOMIC DNA]</scope>
    <source>
        <strain evidence="6">DSM 25227</strain>
    </source>
</reference>
<dbReference type="EMBL" id="UETC01000016">
    <property type="protein sequence ID" value="SSA50983.1"/>
    <property type="molecule type" value="Genomic_DNA"/>
</dbReference>
<dbReference type="Pfam" id="PF00350">
    <property type="entry name" value="Dynamin_N"/>
    <property type="match status" value="1"/>
</dbReference>
<dbReference type="Proteomes" id="UP000245839">
    <property type="component" value="Unassembled WGS sequence"/>
</dbReference>
<feature type="region of interest" description="Disordered" evidence="1">
    <location>
        <begin position="1"/>
        <end position="20"/>
    </location>
</feature>
<feature type="domain" description="Dynamin N-terminal" evidence="2">
    <location>
        <begin position="28"/>
        <end position="156"/>
    </location>
</feature>
<name>A0A2Y9C912_9RHOB</name>
<keyword evidence="5" id="KW-1185">Reference proteome</keyword>
<evidence type="ECO:0000256" key="1">
    <source>
        <dbReference type="SAM" id="MobiDB-lite"/>
    </source>
</evidence>
<dbReference type="SUPFAM" id="SSF52540">
    <property type="entry name" value="P-loop containing nucleoside triphosphate hydrolases"/>
    <property type="match status" value="1"/>
</dbReference>
<evidence type="ECO:0000313" key="3">
    <source>
        <dbReference type="EMBL" id="PWJ12502.1"/>
    </source>
</evidence>
<evidence type="ECO:0000313" key="6">
    <source>
        <dbReference type="Proteomes" id="UP000251571"/>
    </source>
</evidence>
<feature type="compositionally biased region" description="Basic residues" evidence="1">
    <location>
        <begin position="267"/>
        <end position="278"/>
    </location>
</feature>
<reference evidence="3 5" key="3">
    <citation type="submission" date="2018-03" db="EMBL/GenBank/DDBJ databases">
        <title>Genomic Encyclopedia of Archaeal and Bacterial Type Strains, Phase II (KMG-II): from individual species to whole genera.</title>
        <authorList>
            <person name="Goeker M."/>
        </authorList>
    </citation>
    <scope>NUCLEOTIDE SEQUENCE [LARGE SCALE GENOMIC DNA]</scope>
    <source>
        <strain evidence="3 5">DSM 25227</strain>
    </source>
</reference>
<proteinExistence type="predicted"/>
<dbReference type="Gene3D" id="3.40.50.300">
    <property type="entry name" value="P-loop containing nucleotide triphosphate hydrolases"/>
    <property type="match status" value="1"/>
</dbReference>
<dbReference type="OrthoDB" id="5477114at2"/>
<organism evidence="4 6">
    <name type="scientific">Jannaschia seohaensis</name>
    <dbReference type="NCBI Taxonomy" id="475081"/>
    <lineage>
        <taxon>Bacteria</taxon>
        <taxon>Pseudomonadati</taxon>
        <taxon>Pseudomonadota</taxon>
        <taxon>Alphaproteobacteria</taxon>
        <taxon>Rhodobacterales</taxon>
        <taxon>Roseobacteraceae</taxon>
        <taxon>Jannaschia</taxon>
    </lineage>
</organism>
<dbReference type="InterPro" id="IPR045063">
    <property type="entry name" value="Dynamin_N"/>
</dbReference>
<protein>
    <submittedName>
        <fullName evidence="3">50S ribosome-binding GTPase</fullName>
    </submittedName>
    <submittedName>
        <fullName evidence="4">Dynamin family protein</fullName>
    </submittedName>
</protein>
<dbReference type="InterPro" id="IPR027417">
    <property type="entry name" value="P-loop_NTPase"/>
</dbReference>
<sequence length="291" mass="31734">MSDMSQTPVELGAAAVGPTEAPRKPRMAIMGEFSAGKSTLSNLLLGAKPLPEKVTATRLSPVWLTKGNAPPVAHFVDAERAPEPVTGFDGLDVDAVRYVSMSIDSTILEYCDLIDFPGISDPNMDSDVWERMLPEIDLILWLTHATQAWRQSEAAAWDLVPEEVQARSMLLVTRFDKLTTERDQKRVLARLHAETEDLFAGIYPLSLLDALNAAKAGDADAWDASGARRFTQDLHIALARLDSSIPEPGAEAAPAPAPEAEPQTARRPSRRIVPRRIRAALGGGRRSRPQD</sequence>
<reference evidence="4" key="2">
    <citation type="submission" date="2016-10" db="EMBL/GenBank/DDBJ databases">
        <authorList>
            <person name="Cai Z."/>
        </authorList>
    </citation>
    <scope>NUCLEOTIDE SEQUENCE [LARGE SCALE GENOMIC DNA]</scope>
    <source>
        <strain evidence="4">DSM 25227</strain>
    </source>
</reference>
<dbReference type="AlphaFoldDB" id="A0A2Y9C912"/>
<evidence type="ECO:0000313" key="4">
    <source>
        <dbReference type="EMBL" id="SSA50983.1"/>
    </source>
</evidence>
<accession>A0A2Y9C912</accession>
<dbReference type="EMBL" id="QGDJ01000016">
    <property type="protein sequence ID" value="PWJ12502.1"/>
    <property type="molecule type" value="Genomic_DNA"/>
</dbReference>
<dbReference type="RefSeq" id="WP_109566175.1">
    <property type="nucleotide sequence ID" value="NZ_QGDJ01000016.1"/>
</dbReference>
<feature type="compositionally biased region" description="Low complexity" evidence="1">
    <location>
        <begin position="246"/>
        <end position="262"/>
    </location>
</feature>
<evidence type="ECO:0000259" key="2">
    <source>
        <dbReference type="Pfam" id="PF00350"/>
    </source>
</evidence>